<feature type="active site" evidence="12">
    <location>
        <position position="426"/>
    </location>
</feature>
<evidence type="ECO:0000256" key="8">
    <source>
        <dbReference type="ARBA" id="ARBA00023098"/>
    </source>
</evidence>
<keyword evidence="10 12" id="KW-0594">Phospholipid biosynthesis</keyword>
<proteinExistence type="inferred from homology"/>
<evidence type="ECO:0000256" key="2">
    <source>
        <dbReference type="ARBA" id="ARBA00022475"/>
    </source>
</evidence>
<dbReference type="SMART" id="SM00155">
    <property type="entry name" value="PLDc"/>
    <property type="match status" value="2"/>
</dbReference>
<feature type="active site" evidence="12">
    <location>
        <position position="248"/>
    </location>
</feature>
<feature type="active site" evidence="12">
    <location>
        <position position="421"/>
    </location>
</feature>
<feature type="domain" description="PLD phosphodiesterase" evidence="14">
    <location>
        <begin position="236"/>
        <end position="263"/>
    </location>
</feature>
<evidence type="ECO:0000259" key="14">
    <source>
        <dbReference type="PROSITE" id="PS50035"/>
    </source>
</evidence>
<evidence type="ECO:0000313" key="16">
    <source>
        <dbReference type="Proteomes" id="UP001589836"/>
    </source>
</evidence>
<dbReference type="Proteomes" id="UP001589836">
    <property type="component" value="Unassembled WGS sequence"/>
</dbReference>
<comment type="function">
    <text evidence="12">Catalyzes the reversible phosphatidyl group transfer from one phosphatidylglycerol molecule to another to form cardiolipin (CL) (diphosphatidylglycerol) and glycerol.</text>
</comment>
<evidence type="ECO:0000256" key="4">
    <source>
        <dbReference type="ARBA" id="ARBA00022679"/>
    </source>
</evidence>
<comment type="caution">
    <text evidence="15">The sequence shown here is derived from an EMBL/GenBank/DDBJ whole genome shotgun (WGS) entry which is preliminary data.</text>
</comment>
<comment type="catalytic activity">
    <reaction evidence="12">
        <text>2 a 1,2-diacyl-sn-glycero-3-phospho-(1'-sn-glycerol) = a cardiolipin + glycerol</text>
        <dbReference type="Rhea" id="RHEA:31451"/>
        <dbReference type="ChEBI" id="CHEBI:17754"/>
        <dbReference type="ChEBI" id="CHEBI:62237"/>
        <dbReference type="ChEBI" id="CHEBI:64716"/>
    </reaction>
</comment>
<evidence type="ECO:0000256" key="1">
    <source>
        <dbReference type="ARBA" id="ARBA00004651"/>
    </source>
</evidence>
<dbReference type="PANTHER" id="PTHR21248:SF20">
    <property type="entry name" value="CARDIOLIPIN SYNTHASE YWIE-RELATED"/>
    <property type="match status" value="1"/>
</dbReference>
<evidence type="ECO:0000256" key="5">
    <source>
        <dbReference type="ARBA" id="ARBA00022692"/>
    </source>
</evidence>
<gene>
    <name evidence="15" type="primary">cls</name>
    <name evidence="15" type="ORF">ACFFGV_07410</name>
</gene>
<dbReference type="InterPro" id="IPR001736">
    <property type="entry name" value="PLipase_D/transphosphatidylase"/>
</dbReference>
<feature type="active site" evidence="12">
    <location>
        <position position="243"/>
    </location>
</feature>
<keyword evidence="3 12" id="KW-0444">Lipid biosynthesis</keyword>
<keyword evidence="8 12" id="KW-0443">Lipid metabolism</keyword>
<dbReference type="InterPro" id="IPR030874">
    <property type="entry name" value="Cardiolipin_synth_Firmi"/>
</dbReference>
<dbReference type="Pfam" id="PF13396">
    <property type="entry name" value="PLDc_N"/>
    <property type="match status" value="1"/>
</dbReference>
<evidence type="ECO:0000256" key="3">
    <source>
        <dbReference type="ARBA" id="ARBA00022516"/>
    </source>
</evidence>
<dbReference type="Pfam" id="PF13091">
    <property type="entry name" value="PLDc_2"/>
    <property type="match status" value="2"/>
</dbReference>
<dbReference type="CDD" id="cd09110">
    <property type="entry name" value="PLDc_CLS_1"/>
    <property type="match status" value="1"/>
</dbReference>
<feature type="transmembrane region" description="Helical" evidence="12">
    <location>
        <begin position="59"/>
        <end position="78"/>
    </location>
</feature>
<dbReference type="EMBL" id="JBHLTP010000004">
    <property type="protein sequence ID" value="MFC0523410.1"/>
    <property type="molecule type" value="Genomic_DNA"/>
</dbReference>
<keyword evidence="11 12" id="KW-1208">Phospholipid metabolism</keyword>
<sequence>MRPSYQILILSILVTSIFVLVIVPLSFVLQMVFTAIYTIFILFVSFYIILERRSSTNTMLWVFFIWFIPVFGYLFYIYSGQLTRKGILFKEKKEKATKVFEEEEPIDYASEDLPLLHQQRKIYNLIQSYADTPLRMNNEVSVLTNGHEAFPRIKEELKEAKNFIHMEYYLFNSDQTGESIMDILVAKAQEGVTVRLLYDSAGSLKLKNKDIKRMKQAGVEVHAFLPIWSGFFTQTFNFRNHRKIIVIDNRIAFVGGMNVGDEYRGISNEFPNWRDTHTIIKGKAIKELHLIFLVDWWYITNRYLIDEYSSAEMAIPDGWNTQLQVVPSGPHNERQIMRDVYTMLIHTAEESVQIATPYFVPSSEIHAALRIAAQRGVKVSIMVPKRSDSWLTYYASHSYFPELLQDGINIYLYEPGFMHHKIVLIDQHTASVGTANMDLRSFYLNFEVNTILYEGEPVEKLVANYEEDLQFSMKVQLESFERRSNYKKVKESFARLFSPLL</sequence>
<evidence type="ECO:0000256" key="6">
    <source>
        <dbReference type="ARBA" id="ARBA00022737"/>
    </source>
</evidence>
<evidence type="ECO:0000256" key="10">
    <source>
        <dbReference type="ARBA" id="ARBA00023209"/>
    </source>
</evidence>
<evidence type="ECO:0000256" key="7">
    <source>
        <dbReference type="ARBA" id="ARBA00022989"/>
    </source>
</evidence>
<accession>A0ABV6LLX3</accession>
<dbReference type="PROSITE" id="PS50035">
    <property type="entry name" value="PLD"/>
    <property type="match status" value="2"/>
</dbReference>
<keyword evidence="6" id="KW-0677">Repeat</keyword>
<keyword evidence="9 12" id="KW-0472">Membrane</keyword>
<feature type="active site" evidence="12">
    <location>
        <position position="241"/>
    </location>
</feature>
<feature type="transmembrane region" description="Helical" evidence="12">
    <location>
        <begin position="31"/>
        <end position="50"/>
    </location>
</feature>
<keyword evidence="16" id="KW-1185">Reference proteome</keyword>
<keyword evidence="5 12" id="KW-0812">Transmembrane</keyword>
<feature type="transmembrane region" description="Helical" evidence="12">
    <location>
        <begin position="7"/>
        <end position="25"/>
    </location>
</feature>
<name>A0ABV6LLX3_9BACI</name>
<keyword evidence="2 12" id="KW-1003">Cell membrane</keyword>
<keyword evidence="7 12" id="KW-1133">Transmembrane helix</keyword>
<dbReference type="EC" id="2.7.8.-" evidence="12 13"/>
<comment type="similarity">
    <text evidence="12">Belongs to the phospholipase D family. Cardiolipin synthase subfamily.</text>
</comment>
<evidence type="ECO:0000313" key="15">
    <source>
        <dbReference type="EMBL" id="MFC0523410.1"/>
    </source>
</evidence>
<organism evidence="15 16">
    <name type="scientific">Pontibacillus salicampi</name>
    <dbReference type="NCBI Taxonomy" id="1449801"/>
    <lineage>
        <taxon>Bacteria</taxon>
        <taxon>Bacillati</taxon>
        <taxon>Bacillota</taxon>
        <taxon>Bacilli</taxon>
        <taxon>Bacillales</taxon>
        <taxon>Bacillaceae</taxon>
        <taxon>Pontibacillus</taxon>
    </lineage>
</organism>
<dbReference type="NCBIfam" id="TIGR04265">
    <property type="entry name" value="bac_cardiolipin"/>
    <property type="match status" value="1"/>
</dbReference>
<feature type="domain" description="PLD phosphodiesterase" evidence="14">
    <location>
        <begin position="414"/>
        <end position="441"/>
    </location>
</feature>
<dbReference type="SUPFAM" id="SSF56024">
    <property type="entry name" value="Phospholipase D/nuclease"/>
    <property type="match status" value="2"/>
</dbReference>
<keyword evidence="4 12" id="KW-0808">Transferase</keyword>
<dbReference type="HAMAP" id="MF_01916">
    <property type="entry name" value="Cardiolipin_synth_Cls"/>
    <property type="match status" value="1"/>
</dbReference>
<evidence type="ECO:0000256" key="11">
    <source>
        <dbReference type="ARBA" id="ARBA00023264"/>
    </source>
</evidence>
<dbReference type="RefSeq" id="WP_377346170.1">
    <property type="nucleotide sequence ID" value="NZ_JBHLTP010000004.1"/>
</dbReference>
<dbReference type="InterPro" id="IPR025202">
    <property type="entry name" value="PLD-like_dom"/>
</dbReference>
<comment type="subcellular location">
    <subcellularLocation>
        <location evidence="1 12">Cell membrane</location>
        <topology evidence="1 12">Multi-pass membrane protein</topology>
    </subcellularLocation>
</comment>
<dbReference type="InterPro" id="IPR027379">
    <property type="entry name" value="CLS_N"/>
</dbReference>
<protein>
    <recommendedName>
        <fullName evidence="12 13">Cardiolipin synthase</fullName>
        <shortName evidence="12">CL synthase</shortName>
        <ecNumber evidence="12 13">2.7.8.-</ecNumber>
    </recommendedName>
</protein>
<evidence type="ECO:0000256" key="9">
    <source>
        <dbReference type="ARBA" id="ARBA00023136"/>
    </source>
</evidence>
<evidence type="ECO:0000256" key="13">
    <source>
        <dbReference type="NCBIfam" id="TIGR04265"/>
    </source>
</evidence>
<reference evidence="15 16" key="1">
    <citation type="submission" date="2024-09" db="EMBL/GenBank/DDBJ databases">
        <authorList>
            <person name="Sun Q."/>
            <person name="Mori K."/>
        </authorList>
    </citation>
    <scope>NUCLEOTIDE SEQUENCE [LARGE SCALE GENOMIC DNA]</scope>
    <source>
        <strain evidence="15 16">NCAIM B.02529</strain>
    </source>
</reference>
<dbReference type="Gene3D" id="3.30.870.10">
    <property type="entry name" value="Endonuclease Chain A"/>
    <property type="match status" value="2"/>
</dbReference>
<dbReference type="InterPro" id="IPR022924">
    <property type="entry name" value="Cardiolipin_synthase"/>
</dbReference>
<dbReference type="PANTHER" id="PTHR21248">
    <property type="entry name" value="CARDIOLIPIN SYNTHASE"/>
    <property type="match status" value="1"/>
</dbReference>
<dbReference type="CDD" id="cd09112">
    <property type="entry name" value="PLDc_CLS_2"/>
    <property type="match status" value="1"/>
</dbReference>
<evidence type="ECO:0000256" key="12">
    <source>
        <dbReference type="HAMAP-Rule" id="MF_01916"/>
    </source>
</evidence>
<feature type="active site" evidence="12">
    <location>
        <position position="419"/>
    </location>
</feature>